<evidence type="ECO:0000313" key="2">
    <source>
        <dbReference type="Proteomes" id="UP000479531"/>
    </source>
</evidence>
<sequence>MYKDIFESIRNEAEKRNLRERTIQLYCSDVSYFLR</sequence>
<proteinExistence type="predicted"/>
<dbReference type="EMBL" id="WGGT01000035">
    <property type="protein sequence ID" value="MVQ47429.1"/>
    <property type="molecule type" value="Genomic_DNA"/>
</dbReference>
<evidence type="ECO:0000313" key="1">
    <source>
        <dbReference type="EMBL" id="MVQ47429.1"/>
    </source>
</evidence>
<dbReference type="Proteomes" id="UP000479531">
    <property type="component" value="Unassembled WGS sequence"/>
</dbReference>
<gene>
    <name evidence="1" type="ORF">GCK47_17540</name>
</gene>
<comment type="caution">
    <text evidence="1">The sequence shown here is derived from an EMBL/GenBank/DDBJ whole genome shotgun (WGS) entry which is preliminary data.</text>
</comment>
<protein>
    <submittedName>
        <fullName evidence="1">Integrase</fullName>
    </submittedName>
</protein>
<accession>A0A6L6XJR9</accession>
<reference evidence="1 2" key="1">
    <citation type="submission" date="2019-10" db="EMBL/GenBank/DDBJ databases">
        <title>Roseburia spp. ameliorate alcoholic fatty liver via restoration of gut barrier function.</title>
        <authorList>
            <person name="Seo B."/>
            <person name="Ko G."/>
        </authorList>
    </citation>
    <scope>NUCLEOTIDE SEQUENCE [LARGE SCALE GENOMIC DNA]</scope>
    <source>
        <strain evidence="1 2">SNUG30017</strain>
    </source>
</reference>
<feature type="non-terminal residue" evidence="1">
    <location>
        <position position="35"/>
    </location>
</feature>
<name>A0A6L6XJR9_9FIRM</name>
<dbReference type="AlphaFoldDB" id="A0A6L6XJR9"/>
<organism evidence="1 2">
    <name type="scientific">Roseburia intestinalis</name>
    <dbReference type="NCBI Taxonomy" id="166486"/>
    <lineage>
        <taxon>Bacteria</taxon>
        <taxon>Bacillati</taxon>
        <taxon>Bacillota</taxon>
        <taxon>Clostridia</taxon>
        <taxon>Lachnospirales</taxon>
        <taxon>Lachnospiraceae</taxon>
        <taxon>Roseburia</taxon>
    </lineage>
</organism>